<dbReference type="InterPro" id="IPR016454">
    <property type="entry name" value="Cysteine_dSase"/>
</dbReference>
<dbReference type="GO" id="GO:0031071">
    <property type="term" value="F:cysteine desulfurase activity"/>
    <property type="evidence" value="ECO:0007669"/>
    <property type="project" value="UniProtKB-EC"/>
</dbReference>
<comment type="caution">
    <text evidence="12">The sequence shown here is derived from an EMBL/GenBank/DDBJ whole genome shotgun (WGS) entry which is preliminary data.</text>
</comment>
<dbReference type="AlphaFoldDB" id="A0A9D9EB55"/>
<evidence type="ECO:0000256" key="2">
    <source>
        <dbReference type="ARBA" id="ARBA00006490"/>
    </source>
</evidence>
<gene>
    <name evidence="12" type="ORF">IAC42_06805</name>
</gene>
<dbReference type="PANTHER" id="PTHR11601">
    <property type="entry name" value="CYSTEINE DESULFURYLASE FAMILY MEMBER"/>
    <property type="match status" value="1"/>
</dbReference>
<dbReference type="EC" id="2.8.1.7" evidence="3"/>
<keyword evidence="5" id="KW-0479">Metal-binding</keyword>
<dbReference type="Gene3D" id="1.10.260.50">
    <property type="match status" value="1"/>
</dbReference>
<comment type="catalytic activity">
    <reaction evidence="9">
        <text>(sulfur carrier)-H + L-cysteine = (sulfur carrier)-SH + L-alanine</text>
        <dbReference type="Rhea" id="RHEA:43892"/>
        <dbReference type="Rhea" id="RHEA-COMP:14737"/>
        <dbReference type="Rhea" id="RHEA-COMP:14739"/>
        <dbReference type="ChEBI" id="CHEBI:29917"/>
        <dbReference type="ChEBI" id="CHEBI:35235"/>
        <dbReference type="ChEBI" id="CHEBI:57972"/>
        <dbReference type="ChEBI" id="CHEBI:64428"/>
        <dbReference type="EC" id="2.8.1.7"/>
    </reaction>
</comment>
<dbReference type="Gene3D" id="3.90.1150.10">
    <property type="entry name" value="Aspartate Aminotransferase, domain 1"/>
    <property type="match status" value="1"/>
</dbReference>
<evidence type="ECO:0000313" key="12">
    <source>
        <dbReference type="EMBL" id="MBO8443453.1"/>
    </source>
</evidence>
<proteinExistence type="inferred from homology"/>
<feature type="domain" description="Aminotransferase class V" evidence="11">
    <location>
        <begin position="5"/>
        <end position="363"/>
    </location>
</feature>
<dbReference type="EMBL" id="JADIMU010000044">
    <property type="protein sequence ID" value="MBO8443453.1"/>
    <property type="molecule type" value="Genomic_DNA"/>
</dbReference>
<evidence type="ECO:0000256" key="7">
    <source>
        <dbReference type="ARBA" id="ARBA00023004"/>
    </source>
</evidence>
<dbReference type="Gene3D" id="3.40.640.10">
    <property type="entry name" value="Type I PLP-dependent aspartate aminotransferase-like (Major domain)"/>
    <property type="match status" value="1"/>
</dbReference>
<keyword evidence="6" id="KW-0663">Pyridoxal phosphate</keyword>
<dbReference type="Proteomes" id="UP000823633">
    <property type="component" value="Unassembled WGS sequence"/>
</dbReference>
<keyword evidence="7" id="KW-0408">Iron</keyword>
<protein>
    <recommendedName>
        <fullName evidence="3">cysteine desulfurase</fullName>
        <ecNumber evidence="3">2.8.1.7</ecNumber>
    </recommendedName>
</protein>
<evidence type="ECO:0000313" key="13">
    <source>
        <dbReference type="Proteomes" id="UP000823633"/>
    </source>
</evidence>
<dbReference type="GO" id="GO:0051536">
    <property type="term" value="F:iron-sulfur cluster binding"/>
    <property type="evidence" value="ECO:0007669"/>
    <property type="project" value="UniProtKB-KW"/>
</dbReference>
<organism evidence="12 13">
    <name type="scientific">Candidatus Aphodenecus pullistercoris</name>
    <dbReference type="NCBI Taxonomy" id="2840669"/>
    <lineage>
        <taxon>Bacteria</taxon>
        <taxon>Pseudomonadati</taxon>
        <taxon>Spirochaetota</taxon>
        <taxon>Spirochaetia</taxon>
        <taxon>Spirochaetales</taxon>
        <taxon>Candidatus Aphodenecus</taxon>
    </lineage>
</organism>
<evidence type="ECO:0000259" key="11">
    <source>
        <dbReference type="Pfam" id="PF00266"/>
    </source>
</evidence>
<dbReference type="GO" id="GO:0008483">
    <property type="term" value="F:transaminase activity"/>
    <property type="evidence" value="ECO:0007669"/>
    <property type="project" value="UniProtKB-KW"/>
</dbReference>
<evidence type="ECO:0000256" key="9">
    <source>
        <dbReference type="ARBA" id="ARBA00050776"/>
    </source>
</evidence>
<dbReference type="InterPro" id="IPR020578">
    <property type="entry name" value="Aminotrans_V_PyrdxlP_BS"/>
</dbReference>
<evidence type="ECO:0000256" key="6">
    <source>
        <dbReference type="ARBA" id="ARBA00022898"/>
    </source>
</evidence>
<dbReference type="PIRSF" id="PIRSF005572">
    <property type="entry name" value="NifS"/>
    <property type="match status" value="1"/>
</dbReference>
<dbReference type="SUPFAM" id="SSF53383">
    <property type="entry name" value="PLP-dependent transferases"/>
    <property type="match status" value="1"/>
</dbReference>
<evidence type="ECO:0000256" key="8">
    <source>
        <dbReference type="ARBA" id="ARBA00023014"/>
    </source>
</evidence>
<dbReference type="InterPro" id="IPR015422">
    <property type="entry name" value="PyrdxlP-dep_Trfase_small"/>
</dbReference>
<sequence>MQDFHYFDNAATTMISDRALEAYESCCRLHMANPSASYAPGRESKAFLNDCRSRMAKVLGVQADQLFFTSGASESIAIVMESLLWAKSPGKVLISALEHEAVSSFIPLLKEKGWTVEVLPAKGGFISPETLEAKLTKDVRLVAVMAVSNVLGTVQDIDGLVSVTRRKEAEFGRPILFFSDCVQAFGKAELRLSDWALDAASFSAHKIHGPRGVGLLYLKKGQIQSLSHAGGQEKGVRGGTENLPAIAAFTVAAEELAQRDDEEIRRLNDIVRTGLEGTKYGILTPREGSTPYILTIAGPLPSEVAMRMLQDRGFLLSSGSACSNNERGKAEAIFRASGFAKAAGGALRISFSHDNTPEEAQLLVEALKEIG</sequence>
<evidence type="ECO:0000256" key="4">
    <source>
        <dbReference type="ARBA" id="ARBA00022679"/>
    </source>
</evidence>
<accession>A0A9D9EB55</accession>
<dbReference type="GO" id="GO:0046872">
    <property type="term" value="F:metal ion binding"/>
    <property type="evidence" value="ECO:0007669"/>
    <property type="project" value="UniProtKB-KW"/>
</dbReference>
<reference evidence="12" key="1">
    <citation type="submission" date="2020-10" db="EMBL/GenBank/DDBJ databases">
        <authorList>
            <person name="Gilroy R."/>
        </authorList>
    </citation>
    <scope>NUCLEOTIDE SEQUENCE</scope>
    <source>
        <strain evidence="12">11167</strain>
    </source>
</reference>
<name>A0A9D9EB55_9SPIR</name>
<keyword evidence="4" id="KW-0808">Transferase</keyword>
<dbReference type="InterPro" id="IPR015424">
    <property type="entry name" value="PyrdxlP-dep_Trfase"/>
</dbReference>
<comment type="cofactor">
    <cofactor evidence="1 10">
        <name>pyridoxal 5'-phosphate</name>
        <dbReference type="ChEBI" id="CHEBI:597326"/>
    </cofactor>
</comment>
<dbReference type="Pfam" id="PF00266">
    <property type="entry name" value="Aminotran_5"/>
    <property type="match status" value="1"/>
</dbReference>
<evidence type="ECO:0000256" key="5">
    <source>
        <dbReference type="ARBA" id="ARBA00022723"/>
    </source>
</evidence>
<evidence type="ECO:0000256" key="3">
    <source>
        <dbReference type="ARBA" id="ARBA00012239"/>
    </source>
</evidence>
<comment type="similarity">
    <text evidence="2">Belongs to the class-V pyridoxal-phosphate-dependent aminotransferase family. NifS/IscS subfamily.</text>
</comment>
<dbReference type="InterPro" id="IPR015421">
    <property type="entry name" value="PyrdxlP-dep_Trfase_major"/>
</dbReference>
<dbReference type="PANTHER" id="PTHR11601:SF34">
    <property type="entry name" value="CYSTEINE DESULFURASE"/>
    <property type="match status" value="1"/>
</dbReference>
<dbReference type="InterPro" id="IPR000192">
    <property type="entry name" value="Aminotrans_V_dom"/>
</dbReference>
<evidence type="ECO:0000256" key="1">
    <source>
        <dbReference type="ARBA" id="ARBA00001933"/>
    </source>
</evidence>
<keyword evidence="8" id="KW-0411">Iron-sulfur</keyword>
<reference evidence="12" key="2">
    <citation type="journal article" date="2021" name="PeerJ">
        <title>Extensive microbial diversity within the chicken gut microbiome revealed by metagenomics and culture.</title>
        <authorList>
            <person name="Gilroy R."/>
            <person name="Ravi A."/>
            <person name="Getino M."/>
            <person name="Pursley I."/>
            <person name="Horton D.L."/>
            <person name="Alikhan N.F."/>
            <person name="Baker D."/>
            <person name="Gharbi K."/>
            <person name="Hall N."/>
            <person name="Watson M."/>
            <person name="Adriaenssens E.M."/>
            <person name="Foster-Nyarko E."/>
            <person name="Jarju S."/>
            <person name="Secka A."/>
            <person name="Antonio M."/>
            <person name="Oren A."/>
            <person name="Chaudhuri R.R."/>
            <person name="La Ragione R."/>
            <person name="Hildebrand F."/>
            <person name="Pallen M.J."/>
        </authorList>
    </citation>
    <scope>NUCLEOTIDE SEQUENCE</scope>
    <source>
        <strain evidence="12">11167</strain>
    </source>
</reference>
<keyword evidence="12" id="KW-0032">Aminotransferase</keyword>
<evidence type="ECO:0000256" key="10">
    <source>
        <dbReference type="RuleBase" id="RU004504"/>
    </source>
</evidence>
<dbReference type="PROSITE" id="PS00595">
    <property type="entry name" value="AA_TRANSFER_CLASS_5"/>
    <property type="match status" value="1"/>
</dbReference>